<proteinExistence type="predicted"/>
<keyword evidence="2" id="KW-1185">Reference proteome</keyword>
<reference evidence="2" key="1">
    <citation type="journal article" date="2019" name="Int. J. Syst. Evol. Microbiol.">
        <title>The Global Catalogue of Microorganisms (GCM) 10K type strain sequencing project: providing services to taxonomists for standard genome sequencing and annotation.</title>
        <authorList>
            <consortium name="The Broad Institute Genomics Platform"/>
            <consortium name="The Broad Institute Genome Sequencing Center for Infectious Disease"/>
            <person name="Wu L."/>
            <person name="Ma J."/>
        </authorList>
    </citation>
    <scope>NUCLEOTIDE SEQUENCE [LARGE SCALE GENOMIC DNA]</scope>
    <source>
        <strain evidence="2">CGMCC 1.10759</strain>
    </source>
</reference>
<protein>
    <submittedName>
        <fullName evidence="1">Uncharacterized protein</fullName>
    </submittedName>
</protein>
<dbReference type="EMBL" id="JBHSDU010000003">
    <property type="protein sequence ID" value="MFC4310356.1"/>
    <property type="molecule type" value="Genomic_DNA"/>
</dbReference>
<dbReference type="Proteomes" id="UP001595904">
    <property type="component" value="Unassembled WGS sequence"/>
</dbReference>
<organism evidence="1 2">
    <name type="scientific">Steroidobacter flavus</name>
    <dbReference type="NCBI Taxonomy" id="1842136"/>
    <lineage>
        <taxon>Bacteria</taxon>
        <taxon>Pseudomonadati</taxon>
        <taxon>Pseudomonadota</taxon>
        <taxon>Gammaproteobacteria</taxon>
        <taxon>Steroidobacterales</taxon>
        <taxon>Steroidobacteraceae</taxon>
        <taxon>Steroidobacter</taxon>
    </lineage>
</organism>
<accession>A0ABV8SSG4</accession>
<comment type="caution">
    <text evidence="1">The sequence shown here is derived from an EMBL/GenBank/DDBJ whole genome shotgun (WGS) entry which is preliminary data.</text>
</comment>
<evidence type="ECO:0000313" key="1">
    <source>
        <dbReference type="EMBL" id="MFC4310356.1"/>
    </source>
</evidence>
<sequence>MAIQFHTLSKEPSSLHAAFPKVAAIAHELRTCLDRDEAQLELKARHVFGASSHAIQEVILKDATALGFQSEKKGLFGGYSVAQLRPDYYMAVEDSGILLEVERGKAITNNMDLLDLWKCHICAHASFLFLVVPVERPSENQRKVKAFQDACRRLAPFFEPKNYVNVDAVFLFGY</sequence>
<dbReference type="RefSeq" id="WP_380597783.1">
    <property type="nucleotide sequence ID" value="NZ_JBHSDU010000003.1"/>
</dbReference>
<name>A0ABV8SSG4_9GAMM</name>
<gene>
    <name evidence="1" type="ORF">ACFPN2_14785</name>
</gene>
<evidence type="ECO:0000313" key="2">
    <source>
        <dbReference type="Proteomes" id="UP001595904"/>
    </source>
</evidence>